<comment type="caution">
    <text evidence="2">The sequence shown here is derived from an EMBL/GenBank/DDBJ whole genome shotgun (WGS) entry which is preliminary data.</text>
</comment>
<name>A0A542X9M3_9MICO</name>
<dbReference type="RefSeq" id="WP_142004612.1">
    <property type="nucleotide sequence ID" value="NZ_CAJTBP010000001.1"/>
</dbReference>
<sequence>MEKVPEPVLLRPWRDTDADALLAISSSDPDLVRQMPPVVSAEDAVRVIAERFPWSTEHVNAAIVVAGRAVGNVSVTNIRREGPAAGTAWISYLSAADVRGRGLVGRATAALCTWALRDLGLARLELGYRQNNPASGAVARRAGFATEGLERQKLVYDGVRYDVVTCSRLASDPVPPAEGVTIQPA</sequence>
<protein>
    <submittedName>
        <fullName evidence="2">RimJ/RimL family protein N-acetyltransferase</fullName>
    </submittedName>
</protein>
<dbReference type="SUPFAM" id="SSF55729">
    <property type="entry name" value="Acyl-CoA N-acyltransferases (Nat)"/>
    <property type="match status" value="1"/>
</dbReference>
<dbReference type="PROSITE" id="PS51186">
    <property type="entry name" value="GNAT"/>
    <property type="match status" value="1"/>
</dbReference>
<dbReference type="OrthoDB" id="2061990at2"/>
<dbReference type="InterPro" id="IPR051908">
    <property type="entry name" value="Ribosomal_N-acetyltransferase"/>
</dbReference>
<dbReference type="AlphaFoldDB" id="A0A542X9M3"/>
<evidence type="ECO:0000313" key="3">
    <source>
        <dbReference type="Proteomes" id="UP000318336"/>
    </source>
</evidence>
<dbReference type="PANTHER" id="PTHR43441:SF10">
    <property type="entry name" value="ACETYLTRANSFERASE"/>
    <property type="match status" value="1"/>
</dbReference>
<dbReference type="EMBL" id="VFOK01000001">
    <property type="protein sequence ID" value="TQL32531.1"/>
    <property type="molecule type" value="Genomic_DNA"/>
</dbReference>
<dbReference type="Proteomes" id="UP000318336">
    <property type="component" value="Unassembled WGS sequence"/>
</dbReference>
<keyword evidence="3" id="KW-1185">Reference proteome</keyword>
<organism evidence="2 3">
    <name type="scientific">Barrientosiimonas humi</name>
    <dbReference type="NCBI Taxonomy" id="999931"/>
    <lineage>
        <taxon>Bacteria</taxon>
        <taxon>Bacillati</taxon>
        <taxon>Actinomycetota</taxon>
        <taxon>Actinomycetes</taxon>
        <taxon>Micrococcales</taxon>
        <taxon>Dermacoccaceae</taxon>
        <taxon>Barrientosiimonas</taxon>
    </lineage>
</organism>
<dbReference type="PANTHER" id="PTHR43441">
    <property type="entry name" value="RIBOSOMAL-PROTEIN-SERINE ACETYLTRANSFERASE"/>
    <property type="match status" value="1"/>
</dbReference>
<dbReference type="Pfam" id="PF13302">
    <property type="entry name" value="Acetyltransf_3"/>
    <property type="match status" value="1"/>
</dbReference>
<reference evidence="2 3" key="1">
    <citation type="submission" date="2019-06" db="EMBL/GenBank/DDBJ databases">
        <title>Sequencing the genomes of 1000 actinobacteria strains.</title>
        <authorList>
            <person name="Klenk H.-P."/>
        </authorList>
    </citation>
    <scope>NUCLEOTIDE SEQUENCE [LARGE SCALE GENOMIC DNA]</scope>
    <source>
        <strain evidence="2 3">DSM 24617</strain>
    </source>
</reference>
<dbReference type="GO" id="GO:0005737">
    <property type="term" value="C:cytoplasm"/>
    <property type="evidence" value="ECO:0007669"/>
    <property type="project" value="TreeGrafter"/>
</dbReference>
<dbReference type="GO" id="GO:0008999">
    <property type="term" value="F:protein-N-terminal-alanine acetyltransferase activity"/>
    <property type="evidence" value="ECO:0007669"/>
    <property type="project" value="TreeGrafter"/>
</dbReference>
<evidence type="ECO:0000313" key="2">
    <source>
        <dbReference type="EMBL" id="TQL32531.1"/>
    </source>
</evidence>
<feature type="domain" description="N-acetyltransferase" evidence="1">
    <location>
        <begin position="8"/>
        <end position="162"/>
    </location>
</feature>
<proteinExistence type="predicted"/>
<dbReference type="InterPro" id="IPR016181">
    <property type="entry name" value="Acyl_CoA_acyltransferase"/>
</dbReference>
<keyword evidence="2" id="KW-0808">Transferase</keyword>
<gene>
    <name evidence="2" type="ORF">FB554_0657</name>
</gene>
<accession>A0A542X9M3</accession>
<dbReference type="InterPro" id="IPR000182">
    <property type="entry name" value="GNAT_dom"/>
</dbReference>
<evidence type="ECO:0000259" key="1">
    <source>
        <dbReference type="PROSITE" id="PS51186"/>
    </source>
</evidence>
<dbReference type="Gene3D" id="3.40.630.30">
    <property type="match status" value="1"/>
</dbReference>
<dbReference type="GO" id="GO:1990189">
    <property type="term" value="F:protein N-terminal-serine acetyltransferase activity"/>
    <property type="evidence" value="ECO:0007669"/>
    <property type="project" value="TreeGrafter"/>
</dbReference>